<gene>
    <name evidence="1" type="ORF">P5673_027120</name>
</gene>
<accession>A0AAD9PZF1</accession>
<protein>
    <submittedName>
        <fullName evidence="1">Uncharacterized protein</fullName>
    </submittedName>
</protein>
<name>A0AAD9PZF1_ACRCE</name>
<dbReference type="AlphaFoldDB" id="A0AAD9PZF1"/>
<organism evidence="1 2">
    <name type="scientific">Acropora cervicornis</name>
    <name type="common">Staghorn coral</name>
    <dbReference type="NCBI Taxonomy" id="6130"/>
    <lineage>
        <taxon>Eukaryota</taxon>
        <taxon>Metazoa</taxon>
        <taxon>Cnidaria</taxon>
        <taxon>Anthozoa</taxon>
        <taxon>Hexacorallia</taxon>
        <taxon>Scleractinia</taxon>
        <taxon>Astrocoeniina</taxon>
        <taxon>Acroporidae</taxon>
        <taxon>Acropora</taxon>
    </lineage>
</organism>
<dbReference type="Proteomes" id="UP001249851">
    <property type="component" value="Unassembled WGS sequence"/>
</dbReference>
<reference evidence="1" key="2">
    <citation type="journal article" date="2023" name="Science">
        <title>Genomic signatures of disease resistance in endangered staghorn corals.</title>
        <authorList>
            <person name="Vollmer S.V."/>
            <person name="Selwyn J.D."/>
            <person name="Despard B.A."/>
            <person name="Roesel C.L."/>
        </authorList>
    </citation>
    <scope>NUCLEOTIDE SEQUENCE</scope>
    <source>
        <strain evidence="1">K2</strain>
    </source>
</reference>
<keyword evidence="2" id="KW-1185">Reference proteome</keyword>
<evidence type="ECO:0000313" key="1">
    <source>
        <dbReference type="EMBL" id="KAK2551879.1"/>
    </source>
</evidence>
<proteinExistence type="predicted"/>
<feature type="non-terminal residue" evidence="1">
    <location>
        <position position="1"/>
    </location>
</feature>
<dbReference type="EMBL" id="JARQWQ010000092">
    <property type="protein sequence ID" value="KAK2551879.1"/>
    <property type="molecule type" value="Genomic_DNA"/>
</dbReference>
<sequence length="201" mass="23388">NFSSQEKSPSPVVMGTTMSSVGLANRPPALPPVKQNNTVQVTIQTPPDYKFEHFTKLCQHYQEQKKIFQVQIRTEVHNWQRVSKKGQEGTECREKILELLSKFREAQMQQDLLIEKEKLRLDAFRNCINEDTTNRIKKRLTFFQKLNKQHEALLEHVRQDIQDCRAICKRLNDSSGRYKGFETWIKCPASPAYDYGSIGSL</sequence>
<reference evidence="1" key="1">
    <citation type="journal article" date="2023" name="G3 (Bethesda)">
        <title>Whole genome assembly and annotation of the endangered Caribbean coral Acropora cervicornis.</title>
        <authorList>
            <person name="Selwyn J.D."/>
            <person name="Vollmer S.V."/>
        </authorList>
    </citation>
    <scope>NUCLEOTIDE SEQUENCE</scope>
    <source>
        <strain evidence="1">K2</strain>
    </source>
</reference>
<evidence type="ECO:0000313" key="2">
    <source>
        <dbReference type="Proteomes" id="UP001249851"/>
    </source>
</evidence>
<comment type="caution">
    <text evidence="1">The sequence shown here is derived from an EMBL/GenBank/DDBJ whole genome shotgun (WGS) entry which is preliminary data.</text>
</comment>